<dbReference type="NCBIfam" id="NF000908">
    <property type="entry name" value="PRK00089.1"/>
    <property type="match status" value="1"/>
</dbReference>
<comment type="similarity">
    <text evidence="1 8 9 10">Belongs to the TRAFAC class TrmE-Era-EngA-EngB-Septin-like GTPase superfamily. Era GTPase family.</text>
</comment>
<evidence type="ECO:0000256" key="4">
    <source>
        <dbReference type="ARBA" id="ARBA00022519"/>
    </source>
</evidence>
<feature type="region of interest" description="G5" evidence="9">
    <location>
        <begin position="154"/>
        <end position="156"/>
    </location>
</feature>
<dbReference type="CDD" id="cd04163">
    <property type="entry name" value="Era"/>
    <property type="match status" value="1"/>
</dbReference>
<dbReference type="PANTHER" id="PTHR42698">
    <property type="entry name" value="GTPASE ERA"/>
    <property type="match status" value="1"/>
</dbReference>
<evidence type="ECO:0000256" key="8">
    <source>
        <dbReference type="HAMAP-Rule" id="MF_00367"/>
    </source>
</evidence>
<feature type="region of interest" description="G4" evidence="9">
    <location>
        <begin position="123"/>
        <end position="126"/>
    </location>
</feature>
<dbReference type="GO" id="GO:0005886">
    <property type="term" value="C:plasma membrane"/>
    <property type="evidence" value="ECO:0007669"/>
    <property type="project" value="UniProtKB-SubCell"/>
</dbReference>
<dbReference type="AlphaFoldDB" id="A0A7T8BAN8"/>
<feature type="region of interest" description="G1" evidence="9">
    <location>
        <begin position="14"/>
        <end position="21"/>
    </location>
</feature>
<evidence type="ECO:0000256" key="2">
    <source>
        <dbReference type="ARBA" id="ARBA00020484"/>
    </source>
</evidence>
<feature type="region of interest" description="G2" evidence="9">
    <location>
        <begin position="40"/>
        <end position="44"/>
    </location>
</feature>
<dbReference type="InterPro" id="IPR009019">
    <property type="entry name" value="KH_sf_prok-type"/>
</dbReference>
<gene>
    <name evidence="8 13" type="primary">era</name>
    <name evidence="13" type="ORF">JFL75_20090</name>
</gene>
<organism evidence="13 14">
    <name type="scientific">Breznakiella homolactica</name>
    <dbReference type="NCBI Taxonomy" id="2798577"/>
    <lineage>
        <taxon>Bacteria</taxon>
        <taxon>Pseudomonadati</taxon>
        <taxon>Spirochaetota</taxon>
        <taxon>Spirochaetia</taxon>
        <taxon>Spirochaetales</taxon>
        <taxon>Breznakiellaceae</taxon>
        <taxon>Breznakiella</taxon>
    </lineage>
</organism>
<keyword evidence="6 8" id="KW-0694">RNA-binding</keyword>
<dbReference type="PROSITE" id="PS50823">
    <property type="entry name" value="KH_TYPE_2"/>
    <property type="match status" value="1"/>
</dbReference>
<dbReference type="InterPro" id="IPR005662">
    <property type="entry name" value="GTPase_Era-like"/>
</dbReference>
<evidence type="ECO:0000256" key="3">
    <source>
        <dbReference type="ARBA" id="ARBA00022475"/>
    </source>
</evidence>
<dbReference type="Proteomes" id="UP000595917">
    <property type="component" value="Chromosome"/>
</dbReference>
<dbReference type="InterPro" id="IPR030388">
    <property type="entry name" value="G_ERA_dom"/>
</dbReference>
<dbReference type="Gene3D" id="3.40.50.300">
    <property type="entry name" value="P-loop containing nucleotide triphosphate hydrolases"/>
    <property type="match status" value="1"/>
</dbReference>
<evidence type="ECO:0000256" key="6">
    <source>
        <dbReference type="ARBA" id="ARBA00022884"/>
    </source>
</evidence>
<dbReference type="GO" id="GO:0003924">
    <property type="term" value="F:GTPase activity"/>
    <property type="evidence" value="ECO:0007669"/>
    <property type="project" value="UniProtKB-UniRule"/>
</dbReference>
<dbReference type="CDD" id="cd22534">
    <property type="entry name" value="KH-II_Era"/>
    <property type="match status" value="1"/>
</dbReference>
<evidence type="ECO:0000256" key="9">
    <source>
        <dbReference type="PROSITE-ProRule" id="PRU01050"/>
    </source>
</evidence>
<dbReference type="SUPFAM" id="SSF52540">
    <property type="entry name" value="P-loop containing nucleoside triphosphate hydrolases"/>
    <property type="match status" value="1"/>
</dbReference>
<dbReference type="NCBIfam" id="TIGR00436">
    <property type="entry name" value="era"/>
    <property type="match status" value="1"/>
</dbReference>
<keyword evidence="8" id="KW-0699">rRNA-binding</keyword>
<dbReference type="GO" id="GO:0000028">
    <property type="term" value="P:ribosomal small subunit assembly"/>
    <property type="evidence" value="ECO:0007669"/>
    <property type="project" value="TreeGrafter"/>
</dbReference>
<feature type="domain" description="KH type-2" evidence="11">
    <location>
        <begin position="206"/>
        <end position="284"/>
    </location>
</feature>
<evidence type="ECO:0000313" key="13">
    <source>
        <dbReference type="EMBL" id="QQO09200.1"/>
    </source>
</evidence>
<protein>
    <recommendedName>
        <fullName evidence="2 8">GTPase Era</fullName>
    </recommendedName>
</protein>
<evidence type="ECO:0000259" key="12">
    <source>
        <dbReference type="PROSITE" id="PS51713"/>
    </source>
</evidence>
<comment type="subcellular location">
    <subcellularLocation>
        <location evidence="8">Cytoplasm</location>
    </subcellularLocation>
    <subcellularLocation>
        <location evidence="8">Cell membrane</location>
        <topology evidence="8">Peripheral membrane protein</topology>
    </subcellularLocation>
</comment>
<dbReference type="GO" id="GO:0005829">
    <property type="term" value="C:cytosol"/>
    <property type="evidence" value="ECO:0007669"/>
    <property type="project" value="TreeGrafter"/>
</dbReference>
<feature type="region of interest" description="G3" evidence="9">
    <location>
        <begin position="61"/>
        <end position="64"/>
    </location>
</feature>
<keyword evidence="8" id="KW-0472">Membrane</keyword>
<dbReference type="EMBL" id="CP067089">
    <property type="protein sequence ID" value="QQO09200.1"/>
    <property type="molecule type" value="Genomic_DNA"/>
</dbReference>
<evidence type="ECO:0000256" key="7">
    <source>
        <dbReference type="ARBA" id="ARBA00023134"/>
    </source>
</evidence>
<dbReference type="GO" id="GO:0005525">
    <property type="term" value="F:GTP binding"/>
    <property type="evidence" value="ECO:0007669"/>
    <property type="project" value="UniProtKB-UniRule"/>
</dbReference>
<dbReference type="Gene3D" id="3.30.300.20">
    <property type="match status" value="1"/>
</dbReference>
<dbReference type="GO" id="GO:0043024">
    <property type="term" value="F:ribosomal small subunit binding"/>
    <property type="evidence" value="ECO:0007669"/>
    <property type="project" value="TreeGrafter"/>
</dbReference>
<keyword evidence="14" id="KW-1185">Reference proteome</keyword>
<keyword evidence="5 8" id="KW-0547">Nucleotide-binding</keyword>
<keyword evidence="3 8" id="KW-1003">Cell membrane</keyword>
<keyword evidence="8" id="KW-0963">Cytoplasm</keyword>
<keyword evidence="7 8" id="KW-0342">GTP-binding</keyword>
<evidence type="ECO:0000256" key="10">
    <source>
        <dbReference type="RuleBase" id="RU003761"/>
    </source>
</evidence>
<name>A0A7T8BAN8_9SPIR</name>
<dbReference type="RefSeq" id="WP_215626506.1">
    <property type="nucleotide sequence ID" value="NZ_CP067089.2"/>
</dbReference>
<evidence type="ECO:0000259" key="11">
    <source>
        <dbReference type="PROSITE" id="PS50823"/>
    </source>
</evidence>
<dbReference type="NCBIfam" id="TIGR00231">
    <property type="entry name" value="small_GTP"/>
    <property type="match status" value="1"/>
</dbReference>
<dbReference type="InterPro" id="IPR015946">
    <property type="entry name" value="KH_dom-like_a/b"/>
</dbReference>
<dbReference type="SUPFAM" id="SSF54814">
    <property type="entry name" value="Prokaryotic type KH domain (KH-domain type II)"/>
    <property type="match status" value="1"/>
</dbReference>
<sequence length="299" mass="33191">MDTLKKAAFVAVIGRPSVGKSTLVNLLCGQKVAIVSAVPQTTRNAIRGIVNRPEGQLVFVDTPGRHASEKKLNKKLIEVGDRAIGESDLILYVLDASRLPGPEEDAIAAVLAPMAERTAAAVNKADLPGADVAGTRDYLTRTLPSLPPERCVTVSALEKTGAEELLSLLFSMAPQGDALYPDEYYTDQDVRFRIAEIIREKAINRLRQELPHSLYVDVADAELKDNDTRLWVRAFIIVERESQKGMVVGKDGRMIKAIRVAAQKDLDSIFEWKIDLDLRVKTSRDWRHNDGLLRRLVDR</sequence>
<evidence type="ECO:0000313" key="14">
    <source>
        <dbReference type="Proteomes" id="UP000595917"/>
    </source>
</evidence>
<dbReference type="SMART" id="SM00382">
    <property type="entry name" value="AAA"/>
    <property type="match status" value="1"/>
</dbReference>
<proteinExistence type="inferred from homology"/>
<dbReference type="InterPro" id="IPR004044">
    <property type="entry name" value="KH_dom_type_2"/>
</dbReference>
<feature type="binding site" evidence="8">
    <location>
        <begin position="14"/>
        <end position="21"/>
    </location>
    <ligand>
        <name>GTP</name>
        <dbReference type="ChEBI" id="CHEBI:37565"/>
    </ligand>
</feature>
<dbReference type="PANTHER" id="PTHR42698:SF1">
    <property type="entry name" value="GTPASE ERA, MITOCHONDRIAL"/>
    <property type="match status" value="1"/>
</dbReference>
<dbReference type="Pfam" id="PF01926">
    <property type="entry name" value="MMR_HSR1"/>
    <property type="match status" value="1"/>
</dbReference>
<comment type="subunit">
    <text evidence="8">Monomer.</text>
</comment>
<keyword evidence="8" id="KW-0690">Ribosome biogenesis</keyword>
<feature type="binding site" evidence="8">
    <location>
        <begin position="61"/>
        <end position="65"/>
    </location>
    <ligand>
        <name>GTP</name>
        <dbReference type="ChEBI" id="CHEBI:37565"/>
    </ligand>
</feature>
<feature type="binding site" evidence="8">
    <location>
        <begin position="123"/>
        <end position="126"/>
    </location>
    <ligand>
        <name>GTP</name>
        <dbReference type="ChEBI" id="CHEBI:37565"/>
    </ligand>
</feature>
<dbReference type="HAMAP" id="MF_00367">
    <property type="entry name" value="GTPase_Era"/>
    <property type="match status" value="1"/>
</dbReference>
<accession>A0A7T8BAN8</accession>
<reference evidence="13" key="1">
    <citation type="submission" date="2021-01" db="EMBL/GenBank/DDBJ databases">
        <title>Description of Breznakiella homolactica.</title>
        <authorList>
            <person name="Song Y."/>
            <person name="Brune A."/>
        </authorList>
    </citation>
    <scope>NUCLEOTIDE SEQUENCE</scope>
    <source>
        <strain evidence="13">RmG30</strain>
    </source>
</reference>
<dbReference type="KEGG" id="bhc:JFL75_20090"/>
<comment type="function">
    <text evidence="8">An essential GTPase that binds both GDP and GTP, with rapid nucleotide exchange. Plays a role in 16S rRNA processing and 30S ribosomal subunit biogenesis and possibly also in cell cycle regulation and energy metabolism.</text>
</comment>
<dbReference type="PROSITE" id="PS51713">
    <property type="entry name" value="G_ERA"/>
    <property type="match status" value="1"/>
</dbReference>
<feature type="domain" description="Era-type G" evidence="12">
    <location>
        <begin position="6"/>
        <end position="175"/>
    </location>
</feature>
<dbReference type="InterPro" id="IPR027417">
    <property type="entry name" value="P-loop_NTPase"/>
</dbReference>
<evidence type="ECO:0000256" key="1">
    <source>
        <dbReference type="ARBA" id="ARBA00007921"/>
    </source>
</evidence>
<keyword evidence="4" id="KW-0997">Cell inner membrane</keyword>
<dbReference type="Pfam" id="PF07650">
    <property type="entry name" value="KH_2"/>
    <property type="match status" value="1"/>
</dbReference>
<dbReference type="InterPro" id="IPR005225">
    <property type="entry name" value="Small_GTP-bd"/>
</dbReference>
<dbReference type="InterPro" id="IPR006073">
    <property type="entry name" value="GTP-bd"/>
</dbReference>
<evidence type="ECO:0000256" key="5">
    <source>
        <dbReference type="ARBA" id="ARBA00022741"/>
    </source>
</evidence>
<dbReference type="GO" id="GO:0070181">
    <property type="term" value="F:small ribosomal subunit rRNA binding"/>
    <property type="evidence" value="ECO:0007669"/>
    <property type="project" value="UniProtKB-UniRule"/>
</dbReference>
<dbReference type="InterPro" id="IPR003593">
    <property type="entry name" value="AAA+_ATPase"/>
</dbReference>